<comment type="caution">
    <text evidence="2">The sequence shown here is derived from an EMBL/GenBank/DDBJ whole genome shotgun (WGS) entry which is preliminary data.</text>
</comment>
<dbReference type="EMBL" id="NRPP01000007">
    <property type="protein sequence ID" value="TFJ28698.1"/>
    <property type="molecule type" value="Genomic_DNA"/>
</dbReference>
<protein>
    <recommendedName>
        <fullName evidence="1">Mga helix-turn-helix domain-containing protein</fullName>
    </recommendedName>
</protein>
<name>A0A5F0MWD7_CARDV</name>
<gene>
    <name evidence="2" type="ORF">CKN69_03980</name>
</gene>
<proteinExistence type="predicted"/>
<dbReference type="Proteomes" id="UP000297938">
    <property type="component" value="Unassembled WGS sequence"/>
</dbReference>
<evidence type="ECO:0000259" key="1">
    <source>
        <dbReference type="Pfam" id="PF05043"/>
    </source>
</evidence>
<dbReference type="AlphaFoldDB" id="A0A5F0MWD7"/>
<organism evidence="2 3">
    <name type="scientific">Carnobacterium divergens</name>
    <name type="common">Lactobacillus divergens</name>
    <dbReference type="NCBI Taxonomy" id="2748"/>
    <lineage>
        <taxon>Bacteria</taxon>
        <taxon>Bacillati</taxon>
        <taxon>Bacillota</taxon>
        <taxon>Bacilli</taxon>
        <taxon>Lactobacillales</taxon>
        <taxon>Carnobacteriaceae</taxon>
        <taxon>Carnobacterium</taxon>
    </lineage>
</organism>
<sequence length="473" mass="56035">MCITYENKKKVAGNKLEQDGFLVEKDKKRKYAIIKTLYESSNGLVSKRELVKKLEITLKTLRVVVDEIVGSAEIQKLGVFVTWERQSSLIQATFSPEFSLKRLKHYFYQESLLINLFFACFEELVPSITEYADNQYLSYSAVYRRIHLINEQFEPHFQIQRSSPVKIIGNEEVLRQYLAILMLETDYEYQEKLDELKLSLEGLYPFATKAELPPKNSYIYTILIASKIRWEQGNFIKVKNQDRVEIPESIILWVSDHLPPDVKPKQVYMEAKFIWYQLIVGLEEKIPQLFPDTKKVHLVEFDAPYETTLKEIHSILDFTVEKENENQLHLKLKKCMILRKWNSPVVLNYFIAIKKQSMNYYKCLKRLNQNNYQNEYLSNEAIAWCLQDYIEFDKTKLHVAIHGFNSHSFKRQFLTLELLDHIEVVDDLDDRVSLVVTDHDLPHFLNHQKKYVITNNTMYQKRGDFLNWITENV</sequence>
<feature type="domain" description="Mga helix-turn-helix" evidence="1">
    <location>
        <begin position="97"/>
        <end position="179"/>
    </location>
</feature>
<dbReference type="InterPro" id="IPR007737">
    <property type="entry name" value="Mga_HTH"/>
</dbReference>
<accession>A0A5F0MWD7</accession>
<dbReference type="Pfam" id="PF05043">
    <property type="entry name" value="Mga"/>
    <property type="match status" value="1"/>
</dbReference>
<evidence type="ECO:0000313" key="3">
    <source>
        <dbReference type="Proteomes" id="UP000297938"/>
    </source>
</evidence>
<evidence type="ECO:0000313" key="2">
    <source>
        <dbReference type="EMBL" id="TFJ28698.1"/>
    </source>
</evidence>
<reference evidence="2 3" key="1">
    <citation type="journal article" date="2018" name="Int. J. Food Microbiol.">
        <title>Growth of Carnobacterium spp. isolated from chilled vacuum-packaged meat under relevant acidic conditions.</title>
        <authorList>
            <person name="Zhang P."/>
            <person name="Badoni M."/>
            <person name="Ganzle M."/>
            <person name="Yang X."/>
        </authorList>
    </citation>
    <scope>NUCLEOTIDE SEQUENCE [LARGE SCALE GENOMIC DNA]</scope>
    <source>
        <strain evidence="2 3">B2</strain>
    </source>
</reference>